<dbReference type="InParanoid" id="A0A0V0R3J0"/>
<feature type="compositionally biased region" description="Acidic residues" evidence="2">
    <location>
        <begin position="368"/>
        <end position="380"/>
    </location>
</feature>
<feature type="region of interest" description="Disordered" evidence="2">
    <location>
        <begin position="418"/>
        <end position="448"/>
    </location>
</feature>
<comment type="caution">
    <text evidence="4">The sequence shown here is derived from an EMBL/GenBank/DDBJ whole genome shotgun (WGS) entry which is preliminary data.</text>
</comment>
<keyword evidence="3" id="KW-0472">Membrane</keyword>
<feature type="compositionally biased region" description="Low complexity" evidence="2">
    <location>
        <begin position="439"/>
        <end position="448"/>
    </location>
</feature>
<evidence type="ECO:0000256" key="3">
    <source>
        <dbReference type="SAM" id="Phobius"/>
    </source>
</evidence>
<feature type="transmembrane region" description="Helical" evidence="3">
    <location>
        <begin position="118"/>
        <end position="151"/>
    </location>
</feature>
<keyword evidence="3" id="KW-1133">Transmembrane helix</keyword>
<evidence type="ECO:0000256" key="1">
    <source>
        <dbReference type="SAM" id="Coils"/>
    </source>
</evidence>
<feature type="region of interest" description="Disordered" evidence="2">
    <location>
        <begin position="368"/>
        <end position="391"/>
    </location>
</feature>
<keyword evidence="5" id="KW-1185">Reference proteome</keyword>
<feature type="coiled-coil region" evidence="1">
    <location>
        <begin position="696"/>
        <end position="769"/>
    </location>
</feature>
<gene>
    <name evidence="4" type="ORF">PPERSA_01940</name>
</gene>
<sequence>MCDIVDVEDTEPINPFTFGDAPKSDHCDVNIECIIDEVISYSHDYSRWFEGVDPISYTLNVKFTSMSQSDLINSFAIQWEVYLLLYSGIGIFSIFIYAIMLFYHYIFNRYKNPRIKLAFIPFLAPIYTSLLQGIVIAFFPIGIIIILNAILMTGTFMDIKIFDGCENEDFPKCTFFMTQQQILNKVDEISILRGRTGLSQLIIGFVILKFTAEIFFRKNQKEVQLEEFHHGNTYNQTKWRIQHFYYHNILICLLMVFGKYLWYILVVLKVGTMIYESILDKMILEDALYRCGISMLVGIIINLSTLGATDFFDFLLSYFIELALQICERIYAVHIEEFLEIYLEEKYEVFEKFIKVYFQMKGFDESDDEIDSYDDESEQENEQKKQQNQQELSIKIDQNVKIKDKCILEKQKVNNKYKKFKPQQNQQKAEKKQIQKSYESNNNDNELNTNEISISSMEKSQNQSFKKELSQKQQIHSVEQLQKNNHQQNLNESKGSQILVTDEYEKSEISEIQENVEFSNKQGQNDSEKWNQMIEKRQNYKNKNQRQYLKCFELEQNQQSDINSSISDFDFTLSINKKDTVKYMLEKNYIDLIEEKFNERKQKWKADQIEEDIKLSDDWHGLYIWAFSSQYYFIATLLLFGLFLIVFGFQTIIQQNYNLFQDPGCILYIIFWIINCHIIYYLCVYLGQKINLWETKKQQKTRLKQKKKLQQQKQEEQQIKLTQKKIKKQEKVIKKEEVKQKKLQAQILKQQVEIQKKLLKQQQDEENKKKSENTQKYKSQYISNFLQNESYSRNLNQTNNQNLIETPQNTSKIQTNLQNKSFYEYPLDSERINLKQNLTIKSSVHNKNNLNEPDFSFNNDIEENNQVVSLQQVNQNKQEQFDNFKFPPLNCDRKKKKQADQKTLGEIKRQMGYNFGFSSQKIKIYLNQHLIGIK</sequence>
<feature type="transmembrane region" description="Helical" evidence="3">
    <location>
        <begin position="665"/>
        <end position="687"/>
    </location>
</feature>
<evidence type="ECO:0000313" key="4">
    <source>
        <dbReference type="EMBL" id="KRX09053.1"/>
    </source>
</evidence>
<feature type="region of interest" description="Disordered" evidence="2">
    <location>
        <begin position="456"/>
        <end position="475"/>
    </location>
</feature>
<keyword evidence="3" id="KW-0812">Transmembrane</keyword>
<evidence type="ECO:0008006" key="6">
    <source>
        <dbReference type="Google" id="ProtNLM"/>
    </source>
</evidence>
<keyword evidence="1" id="KW-0175">Coiled coil</keyword>
<evidence type="ECO:0000256" key="2">
    <source>
        <dbReference type="SAM" id="MobiDB-lite"/>
    </source>
</evidence>
<organism evidence="4 5">
    <name type="scientific">Pseudocohnilembus persalinus</name>
    <name type="common">Ciliate</name>
    <dbReference type="NCBI Taxonomy" id="266149"/>
    <lineage>
        <taxon>Eukaryota</taxon>
        <taxon>Sar</taxon>
        <taxon>Alveolata</taxon>
        <taxon>Ciliophora</taxon>
        <taxon>Intramacronucleata</taxon>
        <taxon>Oligohymenophorea</taxon>
        <taxon>Scuticociliatia</taxon>
        <taxon>Philasterida</taxon>
        <taxon>Pseudocohnilembidae</taxon>
        <taxon>Pseudocohnilembus</taxon>
    </lineage>
</organism>
<feature type="transmembrane region" description="Helical" evidence="3">
    <location>
        <begin position="244"/>
        <end position="267"/>
    </location>
</feature>
<accession>A0A0V0R3J0</accession>
<feature type="transmembrane region" description="Helical" evidence="3">
    <location>
        <begin position="631"/>
        <end position="653"/>
    </location>
</feature>
<reference evidence="4 5" key="1">
    <citation type="journal article" date="2015" name="Sci. Rep.">
        <title>Genome of the facultative scuticociliatosis pathogen Pseudocohnilembus persalinus provides insight into its virulence through horizontal gene transfer.</title>
        <authorList>
            <person name="Xiong J."/>
            <person name="Wang G."/>
            <person name="Cheng J."/>
            <person name="Tian M."/>
            <person name="Pan X."/>
            <person name="Warren A."/>
            <person name="Jiang C."/>
            <person name="Yuan D."/>
            <person name="Miao W."/>
        </authorList>
    </citation>
    <scope>NUCLEOTIDE SEQUENCE [LARGE SCALE GENOMIC DNA]</scope>
    <source>
        <strain evidence="4">36N120E</strain>
    </source>
</reference>
<name>A0A0V0R3J0_PSEPJ</name>
<dbReference type="EMBL" id="LDAU01000055">
    <property type="protein sequence ID" value="KRX09053.1"/>
    <property type="molecule type" value="Genomic_DNA"/>
</dbReference>
<proteinExistence type="predicted"/>
<dbReference type="Proteomes" id="UP000054937">
    <property type="component" value="Unassembled WGS sequence"/>
</dbReference>
<feature type="transmembrane region" description="Helical" evidence="3">
    <location>
        <begin position="287"/>
        <end position="308"/>
    </location>
</feature>
<dbReference type="AlphaFoldDB" id="A0A0V0R3J0"/>
<evidence type="ECO:0000313" key="5">
    <source>
        <dbReference type="Proteomes" id="UP000054937"/>
    </source>
</evidence>
<protein>
    <recommendedName>
        <fullName evidence="6">Transmembrane protein</fullName>
    </recommendedName>
</protein>
<feature type="transmembrane region" description="Helical" evidence="3">
    <location>
        <begin position="83"/>
        <end position="106"/>
    </location>
</feature>